<dbReference type="EMBL" id="CAJOBH010105063">
    <property type="protein sequence ID" value="CAF4632630.1"/>
    <property type="molecule type" value="Genomic_DNA"/>
</dbReference>
<evidence type="ECO:0000313" key="1">
    <source>
        <dbReference type="EMBL" id="CAF4632630.1"/>
    </source>
</evidence>
<feature type="non-terminal residue" evidence="2">
    <location>
        <position position="1"/>
    </location>
</feature>
<reference evidence="2" key="1">
    <citation type="submission" date="2021-02" db="EMBL/GenBank/DDBJ databases">
        <authorList>
            <person name="Nowell W R."/>
        </authorList>
    </citation>
    <scope>NUCLEOTIDE SEQUENCE</scope>
</reference>
<gene>
    <name evidence="1" type="ORF">BYL167_LOCUS41426</name>
    <name evidence="2" type="ORF">GIL414_LOCUS46854</name>
</gene>
<feature type="non-terminal residue" evidence="2">
    <location>
        <position position="53"/>
    </location>
</feature>
<dbReference type="AlphaFoldDB" id="A0A8S3B6J6"/>
<dbReference type="EMBL" id="CAJOBJ010148170">
    <property type="protein sequence ID" value="CAF4793518.1"/>
    <property type="molecule type" value="Genomic_DNA"/>
</dbReference>
<organism evidence="2 3">
    <name type="scientific">Rotaria magnacalcarata</name>
    <dbReference type="NCBI Taxonomy" id="392030"/>
    <lineage>
        <taxon>Eukaryota</taxon>
        <taxon>Metazoa</taxon>
        <taxon>Spiralia</taxon>
        <taxon>Gnathifera</taxon>
        <taxon>Rotifera</taxon>
        <taxon>Eurotatoria</taxon>
        <taxon>Bdelloidea</taxon>
        <taxon>Philodinida</taxon>
        <taxon>Philodinidae</taxon>
        <taxon>Rotaria</taxon>
    </lineage>
</organism>
<protein>
    <submittedName>
        <fullName evidence="2">Uncharacterized protein</fullName>
    </submittedName>
</protein>
<comment type="caution">
    <text evidence="2">The sequence shown here is derived from an EMBL/GenBank/DDBJ whole genome shotgun (WGS) entry which is preliminary data.</text>
</comment>
<dbReference type="Proteomes" id="UP000681720">
    <property type="component" value="Unassembled WGS sequence"/>
</dbReference>
<accession>A0A8S3B6J6</accession>
<proteinExistence type="predicted"/>
<dbReference type="Proteomes" id="UP000681967">
    <property type="component" value="Unassembled WGS sequence"/>
</dbReference>
<evidence type="ECO:0000313" key="2">
    <source>
        <dbReference type="EMBL" id="CAF4793518.1"/>
    </source>
</evidence>
<evidence type="ECO:0000313" key="3">
    <source>
        <dbReference type="Proteomes" id="UP000681720"/>
    </source>
</evidence>
<name>A0A8S3B6J6_9BILA</name>
<sequence>EHLLPSSHQLDEIDALYIQQLILNAYEQALNLVKHSKLLDALNEHKINCLDDL</sequence>